<keyword evidence="1" id="KW-0175">Coiled coil</keyword>
<dbReference type="Proteomes" id="UP001652625">
    <property type="component" value="Chromosome 13"/>
</dbReference>
<gene>
    <name evidence="3" type="primary">LOC101234826</name>
</gene>
<keyword evidence="2" id="KW-1185">Reference proteome</keyword>
<evidence type="ECO:0000313" key="2">
    <source>
        <dbReference type="Proteomes" id="UP001652625"/>
    </source>
</evidence>
<dbReference type="PANTHER" id="PTHR32059:SF0">
    <property type="entry name" value="RAB11-BINDING PROTEIN RELCH"/>
    <property type="match status" value="1"/>
</dbReference>
<sequence>MAEKEKDKNLVSNLISKAQQSVEEIDSVAKLLLEKRFFLTALEFQTELIESGKGSSRLKEFFSNPNNFEFQAKLDPLSLLRKAPSVLTLDSIDDFARYSDDDAHETDERIAVLEFELRKAKETIYELRQSVTEMASESKKNPLNERRDSNANQFELRTLNFLVNEYLLRYNHKLTSITFADEVGDQDLDDWEDVGLNIAQPPDLLHLFRDYSHHIIDPESLRLEELRDMQNELELLRSRCEEMKIQITKLNQTNSKLMFEINELNRVQSASKVEGFKTESHLKLKGSLSDNNLEKIFYHQKKSSEGKIAESIFINTDKIEIHNEKNEDKIENNKAIIDHQKLDLQISNYQVSDQQLLDQQSLDQHSLDQQSLDQQSLDQQTLNQQTSVLQESLDLSIADVCNETEKSKDLNENFSNVDGLTLKDNIRFVSNIFIDVLFTLVKETPENTVQSSTLIKQVSYSSKSPVEVIANSLPKIVPNVLLNKREELIPLILCAARYHGDSKVRDDLLHMLFNLIKRPEYEQRKIIIDGFVEFASSVESTRIESELLPQCWEQINHKFPERRLLVSETCGFISPYLPVELQSSLIFSMLSQMLQEDRSEIVRRSVIKSLAIVISAITDASKYLQAYSLFECGLLDIVDEVVSTTVEIFLPALSVWACEINKLQSHFIPELFKKSKTALQSWQEAHLSENADANMTMLDSENKYKKYIDCLVKTVSILFVNCIITAPFKQVVEVFSLSDDRLPLTKNSLFNVDTIIGDNLRTNKLVKQFDNFYDGESVVEQWEEVQWVCEQCLPQVCEMCGLLFYSTHLVNQLVSFMFALCQTFGKPFTSSRVVPFFEKQMRNTGAAFFNDTPPVCSPLLTVFLCGVLPVYKGSEQAGRLCTFIKQCLLTISTQHLSPQFLVLSLNILSKDKVHHVPLLDMLKELLFYPVAEVRTTTVLLLEVLAKRVSNDLLISQVASAVLTLTNDKDLTVRLASIPALVCIVEGAHDKLFLDKISIQLQNLLDDEQLQKNTIFLKVIVQTITKMISNADVKFRDEFLLPRLKSISEINQLIQDSADRLEVIEELISSQNAALCCYLSREVILSYILPVLRLLEVDLKNVSPETLDSVVLMIKDAENKCDDDKSSVSSGISASASLKLFGNISSRFKKKNKDK</sequence>
<dbReference type="GeneID" id="101234826"/>
<protein>
    <submittedName>
        <fullName evidence="3">RAB11-binding protein RELCH isoform X2</fullName>
    </submittedName>
</protein>
<name>A0ABM4DEI1_HYDVU</name>
<dbReference type="InterPro" id="IPR011989">
    <property type="entry name" value="ARM-like"/>
</dbReference>
<evidence type="ECO:0000256" key="1">
    <source>
        <dbReference type="SAM" id="Coils"/>
    </source>
</evidence>
<organism evidence="2 3">
    <name type="scientific">Hydra vulgaris</name>
    <name type="common">Hydra</name>
    <name type="synonym">Hydra attenuata</name>
    <dbReference type="NCBI Taxonomy" id="6087"/>
    <lineage>
        <taxon>Eukaryota</taxon>
        <taxon>Metazoa</taxon>
        <taxon>Cnidaria</taxon>
        <taxon>Hydrozoa</taxon>
        <taxon>Hydroidolina</taxon>
        <taxon>Anthoathecata</taxon>
        <taxon>Aplanulata</taxon>
        <taxon>Hydridae</taxon>
        <taxon>Hydra</taxon>
    </lineage>
</organism>
<dbReference type="InterPro" id="IPR040362">
    <property type="entry name" value="RELCH"/>
</dbReference>
<reference evidence="3" key="1">
    <citation type="submission" date="2025-08" db="UniProtKB">
        <authorList>
            <consortium name="RefSeq"/>
        </authorList>
    </citation>
    <scope>IDENTIFICATION</scope>
</reference>
<dbReference type="PANTHER" id="PTHR32059">
    <property type="entry name" value="RAB11-BINDING PROTEIN RELCH"/>
    <property type="match status" value="1"/>
</dbReference>
<dbReference type="PROSITE" id="PS50896">
    <property type="entry name" value="LISH"/>
    <property type="match status" value="1"/>
</dbReference>
<evidence type="ECO:0000313" key="3">
    <source>
        <dbReference type="RefSeq" id="XP_065672823.1"/>
    </source>
</evidence>
<dbReference type="SUPFAM" id="SSF48371">
    <property type="entry name" value="ARM repeat"/>
    <property type="match status" value="1"/>
</dbReference>
<accession>A0ABM4DEI1</accession>
<dbReference type="RefSeq" id="XP_065672823.1">
    <property type="nucleotide sequence ID" value="XM_065816751.1"/>
</dbReference>
<dbReference type="InterPro" id="IPR016024">
    <property type="entry name" value="ARM-type_fold"/>
</dbReference>
<dbReference type="InterPro" id="IPR006594">
    <property type="entry name" value="LisH"/>
</dbReference>
<dbReference type="Gene3D" id="1.25.10.10">
    <property type="entry name" value="Leucine-rich Repeat Variant"/>
    <property type="match status" value="2"/>
</dbReference>
<feature type="coiled-coil region" evidence="1">
    <location>
        <begin position="223"/>
        <end position="253"/>
    </location>
</feature>
<proteinExistence type="predicted"/>